<evidence type="ECO:0000313" key="3">
    <source>
        <dbReference type="Proteomes" id="UP000690515"/>
    </source>
</evidence>
<keyword evidence="1" id="KW-0732">Signal</keyword>
<dbReference type="RefSeq" id="WP_215822609.1">
    <property type="nucleotide sequence ID" value="NZ_JAGSOY010000234.1"/>
</dbReference>
<reference evidence="2 3" key="1">
    <citation type="submission" date="2021-04" db="EMBL/GenBank/DDBJ databases">
        <authorList>
            <person name="Pira H."/>
            <person name="Risdian C."/>
            <person name="Wink J."/>
        </authorList>
    </citation>
    <scope>NUCLEOTIDE SEQUENCE [LARGE SCALE GENOMIC DNA]</scope>
    <source>
        <strain evidence="2 3">WH53</strain>
    </source>
</reference>
<proteinExistence type="predicted"/>
<evidence type="ECO:0000313" key="2">
    <source>
        <dbReference type="EMBL" id="MBU2714353.1"/>
    </source>
</evidence>
<gene>
    <name evidence="2" type="ORF">KCG35_25215</name>
</gene>
<organism evidence="2 3">
    <name type="scientific">Zooshikella harenae</name>
    <dbReference type="NCBI Taxonomy" id="2827238"/>
    <lineage>
        <taxon>Bacteria</taxon>
        <taxon>Pseudomonadati</taxon>
        <taxon>Pseudomonadota</taxon>
        <taxon>Gammaproteobacteria</taxon>
        <taxon>Oceanospirillales</taxon>
        <taxon>Zooshikellaceae</taxon>
        <taxon>Zooshikella</taxon>
    </lineage>
</organism>
<feature type="signal peptide" evidence="1">
    <location>
        <begin position="1"/>
        <end position="21"/>
    </location>
</feature>
<protein>
    <submittedName>
        <fullName evidence="2">Uncharacterized protein</fullName>
    </submittedName>
</protein>
<accession>A0ABS5ZJU6</accession>
<comment type="caution">
    <text evidence="2">The sequence shown here is derived from an EMBL/GenBank/DDBJ whole genome shotgun (WGS) entry which is preliminary data.</text>
</comment>
<name>A0ABS5ZJU6_9GAMM</name>
<feature type="non-terminal residue" evidence="2">
    <location>
        <position position="99"/>
    </location>
</feature>
<keyword evidence="3" id="KW-1185">Reference proteome</keyword>
<feature type="chain" id="PRO_5046229265" evidence="1">
    <location>
        <begin position="22"/>
        <end position="99"/>
    </location>
</feature>
<dbReference type="EMBL" id="JAGSOY010000234">
    <property type="protein sequence ID" value="MBU2714353.1"/>
    <property type="molecule type" value="Genomic_DNA"/>
</dbReference>
<dbReference type="Proteomes" id="UP000690515">
    <property type="component" value="Unassembled WGS sequence"/>
</dbReference>
<sequence length="99" mass="11333">MKYRATLLSIVLLIWSNISSATESFTEVREFFNKITNLSNSYDVSVVKYYSDNAKIGTIRTYPTGMKRSLELTGKQWKELIIKAMPLAKLKNDKSTMSN</sequence>
<evidence type="ECO:0000256" key="1">
    <source>
        <dbReference type="SAM" id="SignalP"/>
    </source>
</evidence>